<dbReference type="GO" id="GO:0051213">
    <property type="term" value="F:dioxygenase activity"/>
    <property type="evidence" value="ECO:0007669"/>
    <property type="project" value="UniProtKB-KW"/>
</dbReference>
<dbReference type="CDD" id="cd06587">
    <property type="entry name" value="VOC"/>
    <property type="match status" value="1"/>
</dbReference>
<organism evidence="2 3">
    <name type="scientific">Allocatelliglobosispora scoriae</name>
    <dbReference type="NCBI Taxonomy" id="643052"/>
    <lineage>
        <taxon>Bacteria</taxon>
        <taxon>Bacillati</taxon>
        <taxon>Actinomycetota</taxon>
        <taxon>Actinomycetes</taxon>
        <taxon>Micromonosporales</taxon>
        <taxon>Micromonosporaceae</taxon>
        <taxon>Allocatelliglobosispora</taxon>
    </lineage>
</organism>
<dbReference type="Gene3D" id="3.10.180.10">
    <property type="entry name" value="2,3-Dihydroxybiphenyl 1,2-Dioxygenase, domain 1"/>
    <property type="match status" value="1"/>
</dbReference>
<accession>A0A841C193</accession>
<dbReference type="InterPro" id="IPR029068">
    <property type="entry name" value="Glyas_Bleomycin-R_OHBP_Dase"/>
</dbReference>
<dbReference type="PROSITE" id="PS51819">
    <property type="entry name" value="VOC"/>
    <property type="match status" value="1"/>
</dbReference>
<comment type="caution">
    <text evidence="2">The sequence shown here is derived from an EMBL/GenBank/DDBJ whole genome shotgun (WGS) entry which is preliminary data.</text>
</comment>
<dbReference type="InterPro" id="IPR004360">
    <property type="entry name" value="Glyas_Fos-R_dOase_dom"/>
</dbReference>
<dbReference type="RefSeq" id="WP_184843255.1">
    <property type="nucleotide sequence ID" value="NZ_JACHMN010000003.1"/>
</dbReference>
<dbReference type="GO" id="GO:0016829">
    <property type="term" value="F:lyase activity"/>
    <property type="evidence" value="ECO:0007669"/>
    <property type="project" value="UniProtKB-KW"/>
</dbReference>
<evidence type="ECO:0000313" key="2">
    <source>
        <dbReference type="EMBL" id="MBB5872913.1"/>
    </source>
</evidence>
<name>A0A841C193_9ACTN</name>
<feature type="domain" description="VOC" evidence="1">
    <location>
        <begin position="4"/>
        <end position="124"/>
    </location>
</feature>
<keyword evidence="2" id="KW-0560">Oxidoreductase</keyword>
<dbReference type="EMBL" id="JACHMN010000003">
    <property type="protein sequence ID" value="MBB5872913.1"/>
    <property type="molecule type" value="Genomic_DNA"/>
</dbReference>
<dbReference type="Proteomes" id="UP000587527">
    <property type="component" value="Unassembled WGS sequence"/>
</dbReference>
<gene>
    <name evidence="2" type="ORF">F4553_006347</name>
</gene>
<keyword evidence="3" id="KW-1185">Reference proteome</keyword>
<dbReference type="InterPro" id="IPR037523">
    <property type="entry name" value="VOC_core"/>
</dbReference>
<reference evidence="2 3" key="1">
    <citation type="submission" date="2020-08" db="EMBL/GenBank/DDBJ databases">
        <title>Sequencing the genomes of 1000 actinobacteria strains.</title>
        <authorList>
            <person name="Klenk H.-P."/>
        </authorList>
    </citation>
    <scope>NUCLEOTIDE SEQUENCE [LARGE SCALE GENOMIC DNA]</scope>
    <source>
        <strain evidence="2 3">DSM 45362</strain>
    </source>
</reference>
<protein>
    <submittedName>
        <fullName evidence="2">Catechol 2,3-dioxygenase-like lactoylglutathione lyase family enzyme</fullName>
    </submittedName>
</protein>
<evidence type="ECO:0000259" key="1">
    <source>
        <dbReference type="PROSITE" id="PS51819"/>
    </source>
</evidence>
<keyword evidence="2" id="KW-0223">Dioxygenase</keyword>
<evidence type="ECO:0000313" key="3">
    <source>
        <dbReference type="Proteomes" id="UP000587527"/>
    </source>
</evidence>
<keyword evidence="2" id="KW-0456">Lyase</keyword>
<dbReference type="Pfam" id="PF00903">
    <property type="entry name" value="Glyoxalase"/>
    <property type="match status" value="1"/>
</dbReference>
<sequence>MSAAALWAPLEVPEFAGAAEFYGEVLGLPRIDEWSSEDERGAVFGVGEGGRIEVVQTGTPSSPPGVAIELPSRAAVDALHETITAMEQLLKSCGDLGPAVVFPRGHYGFVVRDPAGNAVLIWSEARS</sequence>
<proteinExistence type="predicted"/>
<dbReference type="SUPFAM" id="SSF54593">
    <property type="entry name" value="Glyoxalase/Bleomycin resistance protein/Dihydroxybiphenyl dioxygenase"/>
    <property type="match status" value="1"/>
</dbReference>
<dbReference type="AlphaFoldDB" id="A0A841C193"/>